<evidence type="ECO:0000259" key="2">
    <source>
        <dbReference type="Pfam" id="PF26634"/>
    </source>
</evidence>
<dbReference type="Proteomes" id="UP000078540">
    <property type="component" value="Unassembled WGS sequence"/>
</dbReference>
<reference evidence="3 4" key="1">
    <citation type="submission" date="2015-09" db="EMBL/GenBank/DDBJ databases">
        <title>Atta colombica WGS genome.</title>
        <authorList>
            <person name="Nygaard S."/>
            <person name="Hu H."/>
            <person name="Boomsma J."/>
            <person name="Zhang G."/>
        </authorList>
    </citation>
    <scope>NUCLEOTIDE SEQUENCE [LARGE SCALE GENOMIC DNA]</scope>
    <source>
        <strain evidence="3">Treedump-2</strain>
        <tissue evidence="3">Whole body</tissue>
    </source>
</reference>
<feature type="compositionally biased region" description="Basic and acidic residues" evidence="1">
    <location>
        <begin position="66"/>
        <end position="76"/>
    </location>
</feature>
<dbReference type="AlphaFoldDB" id="A0A151HYL3"/>
<dbReference type="Pfam" id="PF26634">
    <property type="entry name" value="DUF8207"/>
    <property type="match status" value="1"/>
</dbReference>
<evidence type="ECO:0000313" key="3">
    <source>
        <dbReference type="EMBL" id="KYM76787.1"/>
    </source>
</evidence>
<evidence type="ECO:0000256" key="1">
    <source>
        <dbReference type="SAM" id="MobiDB-lite"/>
    </source>
</evidence>
<keyword evidence="4" id="KW-1185">Reference proteome</keyword>
<protein>
    <recommendedName>
        <fullName evidence="2">DUF8207 domain-containing protein</fullName>
    </recommendedName>
</protein>
<dbReference type="EMBL" id="KQ976717">
    <property type="protein sequence ID" value="KYM76787.1"/>
    <property type="molecule type" value="Genomic_DNA"/>
</dbReference>
<sequence>MPFKVCYGTGEQINVYNQYHNMHKNCSSISIDATGSSERKEEEEEEKNKEEKEKASETFERSATPRKSDDRSHDRVQSIISTPRTKIELTIELDDGFGNKRFDVDDADNIIIDDYDVGTPGHYELIFKRIPDDLLYGR</sequence>
<organism evidence="3 4">
    <name type="scientific">Atta colombica</name>
    <dbReference type="NCBI Taxonomy" id="520822"/>
    <lineage>
        <taxon>Eukaryota</taxon>
        <taxon>Metazoa</taxon>
        <taxon>Ecdysozoa</taxon>
        <taxon>Arthropoda</taxon>
        <taxon>Hexapoda</taxon>
        <taxon>Insecta</taxon>
        <taxon>Pterygota</taxon>
        <taxon>Neoptera</taxon>
        <taxon>Endopterygota</taxon>
        <taxon>Hymenoptera</taxon>
        <taxon>Apocrita</taxon>
        <taxon>Aculeata</taxon>
        <taxon>Formicoidea</taxon>
        <taxon>Formicidae</taxon>
        <taxon>Myrmicinae</taxon>
        <taxon>Atta</taxon>
    </lineage>
</organism>
<gene>
    <name evidence="3" type="ORF">ALC53_12811</name>
</gene>
<feature type="region of interest" description="Disordered" evidence="1">
    <location>
        <begin position="29"/>
        <end position="79"/>
    </location>
</feature>
<proteinExistence type="predicted"/>
<feature type="compositionally biased region" description="Basic and acidic residues" evidence="1">
    <location>
        <begin position="46"/>
        <end position="60"/>
    </location>
</feature>
<feature type="domain" description="DUF8207" evidence="2">
    <location>
        <begin position="97"/>
        <end position="136"/>
    </location>
</feature>
<dbReference type="InterPro" id="IPR058520">
    <property type="entry name" value="DUF8207"/>
</dbReference>
<accession>A0A151HYL3</accession>
<name>A0A151HYL3_9HYME</name>
<evidence type="ECO:0000313" key="4">
    <source>
        <dbReference type="Proteomes" id="UP000078540"/>
    </source>
</evidence>
<dbReference type="STRING" id="520822.A0A151HYL3"/>